<sequence>MMAGKEKSKPKRIIKKIKATKSLENKLFSKSRIQTKGEQKMEKIHTKNVYFIFDYIKGNP</sequence>
<name>A0ABT5XMC4_9FLAO</name>
<dbReference type="EMBL" id="JARFVA010000002">
    <property type="protein sequence ID" value="MDF0707043.1"/>
    <property type="molecule type" value="Genomic_DNA"/>
</dbReference>
<gene>
    <name evidence="1" type="ORF">PY091_07440</name>
</gene>
<keyword evidence="2" id="KW-1185">Reference proteome</keyword>
<dbReference type="RefSeq" id="WP_275649077.1">
    <property type="nucleotide sequence ID" value="NZ_JARFVA010000002.1"/>
</dbReference>
<accession>A0ABT5XMC4</accession>
<evidence type="ECO:0000313" key="1">
    <source>
        <dbReference type="EMBL" id="MDF0707043.1"/>
    </source>
</evidence>
<reference evidence="1 2" key="1">
    <citation type="submission" date="2023-03" db="EMBL/GenBank/DDBJ databases">
        <title>Muricauda XX sp. nov. and Muricauda XXX sp. nov., two novel species isolated from Okinawa Trough.</title>
        <authorList>
            <person name="Cao W."/>
            <person name="Deng X."/>
        </authorList>
    </citation>
    <scope>NUCLEOTIDE SEQUENCE [LARGE SCALE GENOMIC DNA]</scope>
    <source>
        <strain evidence="1 2">81s02</strain>
    </source>
</reference>
<comment type="caution">
    <text evidence="1">The sequence shown here is derived from an EMBL/GenBank/DDBJ whole genome shotgun (WGS) entry which is preliminary data.</text>
</comment>
<evidence type="ECO:0000313" key="2">
    <source>
        <dbReference type="Proteomes" id="UP001217083"/>
    </source>
</evidence>
<protein>
    <submittedName>
        <fullName evidence="1">Uncharacterized protein</fullName>
    </submittedName>
</protein>
<dbReference type="Proteomes" id="UP001217083">
    <property type="component" value="Unassembled WGS sequence"/>
</dbReference>
<organism evidence="1 2">
    <name type="scientific">Flagellimonas okinawensis</name>
    <dbReference type="NCBI Taxonomy" id="3031324"/>
    <lineage>
        <taxon>Bacteria</taxon>
        <taxon>Pseudomonadati</taxon>
        <taxon>Bacteroidota</taxon>
        <taxon>Flavobacteriia</taxon>
        <taxon>Flavobacteriales</taxon>
        <taxon>Flavobacteriaceae</taxon>
        <taxon>Flagellimonas</taxon>
    </lineage>
</organism>
<proteinExistence type="predicted"/>